<proteinExistence type="predicted"/>
<dbReference type="Proteomes" id="UP000245946">
    <property type="component" value="Unassembled WGS sequence"/>
</dbReference>
<dbReference type="GeneID" id="37270782"/>
<accession>A0A316Z241</accession>
<sequence length="127" mass="13578">MSELENSAGAAAAQSGSIEQPEVAAPSVDKGKGKAKAVEPMEEDDDDDEDSSDEELAEDDDEEDENPLEGLDLDQIMPNARAGRKTRTQVDYASQEALANAGLAQGEEPIASDDEEDEFKADESMDE</sequence>
<feature type="compositionally biased region" description="Acidic residues" evidence="1">
    <location>
        <begin position="40"/>
        <end position="67"/>
    </location>
</feature>
<feature type="compositionally biased region" description="Acidic residues" evidence="1">
    <location>
        <begin position="110"/>
        <end position="127"/>
    </location>
</feature>
<protein>
    <recommendedName>
        <fullName evidence="4">Histone chaperone domain-containing protein</fullName>
    </recommendedName>
</protein>
<dbReference type="STRING" id="58919.A0A316Z241"/>
<feature type="compositionally biased region" description="Basic and acidic residues" evidence="1">
    <location>
        <begin position="29"/>
        <end position="39"/>
    </location>
</feature>
<gene>
    <name evidence="2" type="ORF">FA09DRAFT_331920</name>
</gene>
<feature type="compositionally biased region" description="Low complexity" evidence="1">
    <location>
        <begin position="7"/>
        <end position="17"/>
    </location>
</feature>
<name>A0A316Z241_9BASI</name>
<feature type="region of interest" description="Disordered" evidence="1">
    <location>
        <begin position="1"/>
        <end position="127"/>
    </location>
</feature>
<evidence type="ECO:0000313" key="2">
    <source>
        <dbReference type="EMBL" id="PWN95601.1"/>
    </source>
</evidence>
<evidence type="ECO:0000313" key="3">
    <source>
        <dbReference type="Proteomes" id="UP000245946"/>
    </source>
</evidence>
<reference evidence="2 3" key="1">
    <citation type="journal article" date="2018" name="Mol. Biol. Evol.">
        <title>Broad Genomic Sampling Reveals a Smut Pathogenic Ancestry of the Fungal Clade Ustilaginomycotina.</title>
        <authorList>
            <person name="Kijpornyongpan T."/>
            <person name="Mondo S.J."/>
            <person name="Barry K."/>
            <person name="Sandor L."/>
            <person name="Lee J."/>
            <person name="Lipzen A."/>
            <person name="Pangilinan J."/>
            <person name="LaButti K."/>
            <person name="Hainaut M."/>
            <person name="Henrissat B."/>
            <person name="Grigoriev I.V."/>
            <person name="Spatafora J.W."/>
            <person name="Aime M.C."/>
        </authorList>
    </citation>
    <scope>NUCLEOTIDE SEQUENCE [LARGE SCALE GENOMIC DNA]</scope>
    <source>
        <strain evidence="2 3">MCA 4186</strain>
    </source>
</reference>
<evidence type="ECO:0000256" key="1">
    <source>
        <dbReference type="SAM" id="MobiDB-lite"/>
    </source>
</evidence>
<dbReference type="RefSeq" id="XP_025595880.1">
    <property type="nucleotide sequence ID" value="XM_025743238.1"/>
</dbReference>
<keyword evidence="3" id="KW-1185">Reference proteome</keyword>
<dbReference type="EMBL" id="KZ819303">
    <property type="protein sequence ID" value="PWN95601.1"/>
    <property type="molecule type" value="Genomic_DNA"/>
</dbReference>
<dbReference type="AlphaFoldDB" id="A0A316Z241"/>
<organism evidence="2 3">
    <name type="scientific">Tilletiopsis washingtonensis</name>
    <dbReference type="NCBI Taxonomy" id="58919"/>
    <lineage>
        <taxon>Eukaryota</taxon>
        <taxon>Fungi</taxon>
        <taxon>Dikarya</taxon>
        <taxon>Basidiomycota</taxon>
        <taxon>Ustilaginomycotina</taxon>
        <taxon>Exobasidiomycetes</taxon>
        <taxon>Entylomatales</taxon>
        <taxon>Entylomatales incertae sedis</taxon>
        <taxon>Tilletiopsis</taxon>
    </lineage>
</organism>
<evidence type="ECO:0008006" key="4">
    <source>
        <dbReference type="Google" id="ProtNLM"/>
    </source>
</evidence>